<comment type="caution">
    <text evidence="2">The sequence shown here is derived from an EMBL/GenBank/DDBJ whole genome shotgun (WGS) entry which is preliminary data.</text>
</comment>
<gene>
    <name evidence="2" type="ORF">ILEXP_LOCUS41531</name>
</gene>
<feature type="compositionally biased region" description="Polar residues" evidence="1">
    <location>
        <begin position="1"/>
        <end position="22"/>
    </location>
</feature>
<evidence type="ECO:0000313" key="2">
    <source>
        <dbReference type="EMBL" id="CAK9171912.1"/>
    </source>
</evidence>
<organism evidence="2 3">
    <name type="scientific">Ilex paraguariensis</name>
    <name type="common">yerba mate</name>
    <dbReference type="NCBI Taxonomy" id="185542"/>
    <lineage>
        <taxon>Eukaryota</taxon>
        <taxon>Viridiplantae</taxon>
        <taxon>Streptophyta</taxon>
        <taxon>Embryophyta</taxon>
        <taxon>Tracheophyta</taxon>
        <taxon>Spermatophyta</taxon>
        <taxon>Magnoliopsida</taxon>
        <taxon>eudicotyledons</taxon>
        <taxon>Gunneridae</taxon>
        <taxon>Pentapetalae</taxon>
        <taxon>asterids</taxon>
        <taxon>campanulids</taxon>
        <taxon>Aquifoliales</taxon>
        <taxon>Aquifoliaceae</taxon>
        <taxon>Ilex</taxon>
    </lineage>
</organism>
<keyword evidence="3" id="KW-1185">Reference proteome</keyword>
<evidence type="ECO:0000313" key="3">
    <source>
        <dbReference type="Proteomes" id="UP001642360"/>
    </source>
</evidence>
<accession>A0ABC8TV16</accession>
<reference evidence="2 3" key="1">
    <citation type="submission" date="2024-02" db="EMBL/GenBank/DDBJ databases">
        <authorList>
            <person name="Vignale AGUSTIN F."/>
            <person name="Sosa J E."/>
            <person name="Modenutti C."/>
        </authorList>
    </citation>
    <scope>NUCLEOTIDE SEQUENCE [LARGE SCALE GENOMIC DNA]</scope>
</reference>
<name>A0ABC8TV16_9AQUA</name>
<dbReference type="EMBL" id="CAUOFW020005869">
    <property type="protein sequence ID" value="CAK9171912.1"/>
    <property type="molecule type" value="Genomic_DNA"/>
</dbReference>
<proteinExistence type="predicted"/>
<evidence type="ECO:0000256" key="1">
    <source>
        <dbReference type="SAM" id="MobiDB-lite"/>
    </source>
</evidence>
<dbReference type="Proteomes" id="UP001642360">
    <property type="component" value="Unassembled WGS sequence"/>
</dbReference>
<feature type="region of interest" description="Disordered" evidence="1">
    <location>
        <begin position="1"/>
        <end position="23"/>
    </location>
</feature>
<sequence>MVATTTATPQIIKSHDTPNGGNEVSRKEIQAAIAKVVELRGLHATLIQGNGPANFRFPTSYPPSHRAFSAQDYPIFTPIFISNPNGGVASDKDEIEYVRQKPLDR</sequence>
<dbReference type="AlphaFoldDB" id="A0ABC8TV16"/>
<protein>
    <submittedName>
        <fullName evidence="2">Uncharacterized protein</fullName>
    </submittedName>
</protein>